<evidence type="ECO:0000313" key="2">
    <source>
        <dbReference type="Proteomes" id="UP001054252"/>
    </source>
</evidence>
<comment type="caution">
    <text evidence="1">The sequence shown here is derived from an EMBL/GenBank/DDBJ whole genome shotgun (WGS) entry which is preliminary data.</text>
</comment>
<dbReference type="Proteomes" id="UP001054252">
    <property type="component" value="Unassembled WGS sequence"/>
</dbReference>
<accession>A0AAV5MLQ1</accession>
<reference evidence="1 2" key="1">
    <citation type="journal article" date="2021" name="Commun. Biol.">
        <title>The genome of Shorea leprosula (Dipterocarpaceae) highlights the ecological relevance of drought in aseasonal tropical rainforests.</title>
        <authorList>
            <person name="Ng K.K.S."/>
            <person name="Kobayashi M.J."/>
            <person name="Fawcett J.A."/>
            <person name="Hatakeyama M."/>
            <person name="Paape T."/>
            <person name="Ng C.H."/>
            <person name="Ang C.C."/>
            <person name="Tnah L.H."/>
            <person name="Lee C.T."/>
            <person name="Nishiyama T."/>
            <person name="Sese J."/>
            <person name="O'Brien M.J."/>
            <person name="Copetti D."/>
            <person name="Mohd Noor M.I."/>
            <person name="Ong R.C."/>
            <person name="Putra M."/>
            <person name="Sireger I.Z."/>
            <person name="Indrioko S."/>
            <person name="Kosugi Y."/>
            <person name="Izuno A."/>
            <person name="Isagi Y."/>
            <person name="Lee S.L."/>
            <person name="Shimizu K.K."/>
        </authorList>
    </citation>
    <scope>NUCLEOTIDE SEQUENCE [LARGE SCALE GENOMIC DNA]</scope>
    <source>
        <strain evidence="1">214</strain>
    </source>
</reference>
<gene>
    <name evidence="1" type="ORF">SLEP1_g57193</name>
</gene>
<dbReference type="AlphaFoldDB" id="A0AAV5MLQ1"/>
<evidence type="ECO:0000313" key="1">
    <source>
        <dbReference type="EMBL" id="GKV50490.1"/>
    </source>
</evidence>
<organism evidence="1 2">
    <name type="scientific">Rubroshorea leprosula</name>
    <dbReference type="NCBI Taxonomy" id="152421"/>
    <lineage>
        <taxon>Eukaryota</taxon>
        <taxon>Viridiplantae</taxon>
        <taxon>Streptophyta</taxon>
        <taxon>Embryophyta</taxon>
        <taxon>Tracheophyta</taxon>
        <taxon>Spermatophyta</taxon>
        <taxon>Magnoliopsida</taxon>
        <taxon>eudicotyledons</taxon>
        <taxon>Gunneridae</taxon>
        <taxon>Pentapetalae</taxon>
        <taxon>rosids</taxon>
        <taxon>malvids</taxon>
        <taxon>Malvales</taxon>
        <taxon>Dipterocarpaceae</taxon>
        <taxon>Rubroshorea</taxon>
    </lineage>
</organism>
<proteinExistence type="predicted"/>
<keyword evidence="2" id="KW-1185">Reference proteome</keyword>
<name>A0AAV5MLQ1_9ROSI</name>
<protein>
    <submittedName>
        <fullName evidence="1">Uncharacterized protein</fullName>
    </submittedName>
</protein>
<dbReference type="EMBL" id="BPVZ01000372">
    <property type="protein sequence ID" value="GKV50490.1"/>
    <property type="molecule type" value="Genomic_DNA"/>
</dbReference>
<sequence length="58" mass="6844">MFDSALKHAITCGRKKMARYLYREIPLDFLRGDSGFFLLERCITKRMFGKEFYNSSSP</sequence>